<protein>
    <submittedName>
        <fullName evidence="2">Uncharacterized protein</fullName>
    </submittedName>
</protein>
<dbReference type="AlphaFoldDB" id="X1I4W7"/>
<evidence type="ECO:0000256" key="1">
    <source>
        <dbReference type="SAM" id="MobiDB-lite"/>
    </source>
</evidence>
<feature type="non-terminal residue" evidence="2">
    <location>
        <position position="1"/>
    </location>
</feature>
<organism evidence="2">
    <name type="scientific">marine sediment metagenome</name>
    <dbReference type="NCBI Taxonomy" id="412755"/>
    <lineage>
        <taxon>unclassified sequences</taxon>
        <taxon>metagenomes</taxon>
        <taxon>ecological metagenomes</taxon>
    </lineage>
</organism>
<name>X1I4W7_9ZZZZ</name>
<sequence length="128" mass="14129">NKKSKSRSQSSESSEIKPAVFRVMKQQKSLVFEFAFNLKRMMEQVPGSGIEPGKKVKVGFEWGGMTKEMKAEVKRRSAALERTRSSGGDEVDNRASAGAGSSVPMGLLSGPKKYSFWVDVQLAQKKIK</sequence>
<proteinExistence type="predicted"/>
<evidence type="ECO:0000313" key="2">
    <source>
        <dbReference type="EMBL" id="GAH52588.1"/>
    </source>
</evidence>
<reference evidence="2" key="1">
    <citation type="journal article" date="2014" name="Front. Microbiol.">
        <title>High frequency of phylogenetically diverse reductive dehalogenase-homologous genes in deep subseafloor sedimentary metagenomes.</title>
        <authorList>
            <person name="Kawai M."/>
            <person name="Futagami T."/>
            <person name="Toyoda A."/>
            <person name="Takaki Y."/>
            <person name="Nishi S."/>
            <person name="Hori S."/>
            <person name="Arai W."/>
            <person name="Tsubouchi T."/>
            <person name="Morono Y."/>
            <person name="Uchiyama I."/>
            <person name="Ito T."/>
            <person name="Fujiyama A."/>
            <person name="Inagaki F."/>
            <person name="Takami H."/>
        </authorList>
    </citation>
    <scope>NUCLEOTIDE SEQUENCE</scope>
    <source>
        <strain evidence="2">Expedition CK06-06</strain>
    </source>
</reference>
<comment type="caution">
    <text evidence="2">The sequence shown here is derived from an EMBL/GenBank/DDBJ whole genome shotgun (WGS) entry which is preliminary data.</text>
</comment>
<feature type="region of interest" description="Disordered" evidence="1">
    <location>
        <begin position="76"/>
        <end position="110"/>
    </location>
</feature>
<accession>X1I4W7</accession>
<gene>
    <name evidence="2" type="ORF">S03H2_37971</name>
</gene>
<dbReference type="EMBL" id="BARU01023392">
    <property type="protein sequence ID" value="GAH52588.1"/>
    <property type="molecule type" value="Genomic_DNA"/>
</dbReference>